<dbReference type="InterPro" id="IPR036352">
    <property type="entry name" value="Semap_dom_sf"/>
</dbReference>
<protein>
    <recommendedName>
        <fullName evidence="2">Sema domain-containing protein</fullName>
    </recommendedName>
</protein>
<evidence type="ECO:0000259" key="2">
    <source>
        <dbReference type="PROSITE" id="PS51004"/>
    </source>
</evidence>
<evidence type="ECO:0000313" key="5">
    <source>
        <dbReference type="Proteomes" id="UP000681967"/>
    </source>
</evidence>
<comment type="caution">
    <text evidence="3">The sequence shown here is derived from an EMBL/GenBank/DDBJ whole genome shotgun (WGS) entry which is preliminary data.</text>
</comment>
<dbReference type="Gene3D" id="2.130.10.10">
    <property type="entry name" value="YVTN repeat-like/Quinoprotein amine dehydrogenase"/>
    <property type="match status" value="1"/>
</dbReference>
<evidence type="ECO:0000313" key="4">
    <source>
        <dbReference type="EMBL" id="CAF5210873.1"/>
    </source>
</evidence>
<dbReference type="AlphaFoldDB" id="A0A8S3FSF6"/>
<sequence length="52" mass="6094">MKFSDTFRSFSKLRLSCSKKINNEITSFDYNELQSVFFDQTSNLIYGAFNLP</sequence>
<feature type="non-terminal residue" evidence="3">
    <location>
        <position position="52"/>
    </location>
</feature>
<dbReference type="Proteomes" id="UP000681967">
    <property type="component" value="Unassembled WGS sequence"/>
</dbReference>
<reference evidence="3" key="1">
    <citation type="submission" date="2021-02" db="EMBL/GenBank/DDBJ databases">
        <authorList>
            <person name="Nowell W R."/>
        </authorList>
    </citation>
    <scope>NUCLEOTIDE SEQUENCE</scope>
</reference>
<dbReference type="SUPFAM" id="SSF101912">
    <property type="entry name" value="Sema domain"/>
    <property type="match status" value="1"/>
</dbReference>
<evidence type="ECO:0000256" key="1">
    <source>
        <dbReference type="PROSITE-ProRule" id="PRU00352"/>
    </source>
</evidence>
<dbReference type="EMBL" id="CAJOBJ010353133">
    <property type="protein sequence ID" value="CAF5210873.1"/>
    <property type="molecule type" value="Genomic_DNA"/>
</dbReference>
<dbReference type="InterPro" id="IPR001627">
    <property type="entry name" value="Semap_dom"/>
</dbReference>
<accession>A0A8S3FSF6</accession>
<proteinExistence type="predicted"/>
<feature type="domain" description="Sema" evidence="2">
    <location>
        <begin position="1"/>
        <end position="52"/>
    </location>
</feature>
<organism evidence="3 5">
    <name type="scientific">Rotaria magnacalcarata</name>
    <dbReference type="NCBI Taxonomy" id="392030"/>
    <lineage>
        <taxon>Eukaryota</taxon>
        <taxon>Metazoa</taxon>
        <taxon>Spiralia</taxon>
        <taxon>Gnathifera</taxon>
        <taxon>Rotifera</taxon>
        <taxon>Eurotatoria</taxon>
        <taxon>Bdelloidea</taxon>
        <taxon>Philodinida</taxon>
        <taxon>Philodinidae</taxon>
        <taxon>Rotaria</taxon>
    </lineage>
</organism>
<dbReference type="PROSITE" id="PS51004">
    <property type="entry name" value="SEMA"/>
    <property type="match status" value="1"/>
</dbReference>
<comment type="caution">
    <text evidence="1">Lacks conserved residue(s) required for the propagation of feature annotation.</text>
</comment>
<evidence type="ECO:0000313" key="3">
    <source>
        <dbReference type="EMBL" id="CAF5137189.1"/>
    </source>
</evidence>
<dbReference type="InterPro" id="IPR015943">
    <property type="entry name" value="WD40/YVTN_repeat-like_dom_sf"/>
</dbReference>
<name>A0A8S3FSF6_9BILA</name>
<dbReference type="EMBL" id="CAJOBH010250528">
    <property type="protein sequence ID" value="CAF5137189.1"/>
    <property type="molecule type" value="Genomic_DNA"/>
</dbReference>
<gene>
    <name evidence="3" type="ORF">BYL167_LOCUS69534</name>
    <name evidence="4" type="ORF">GIL414_LOCUS79753</name>
</gene>
<dbReference type="Proteomes" id="UP000681720">
    <property type="component" value="Unassembled WGS sequence"/>
</dbReference>